<name>A0A0E9V804_ANGAN</name>
<dbReference type="AlphaFoldDB" id="A0A0E9V804"/>
<organism evidence="2">
    <name type="scientific">Anguilla anguilla</name>
    <name type="common">European freshwater eel</name>
    <name type="synonym">Muraena anguilla</name>
    <dbReference type="NCBI Taxonomy" id="7936"/>
    <lineage>
        <taxon>Eukaryota</taxon>
        <taxon>Metazoa</taxon>
        <taxon>Chordata</taxon>
        <taxon>Craniata</taxon>
        <taxon>Vertebrata</taxon>
        <taxon>Euteleostomi</taxon>
        <taxon>Actinopterygii</taxon>
        <taxon>Neopterygii</taxon>
        <taxon>Teleostei</taxon>
        <taxon>Anguilliformes</taxon>
        <taxon>Anguillidae</taxon>
        <taxon>Anguilla</taxon>
    </lineage>
</organism>
<keyword evidence="1" id="KW-0732">Signal</keyword>
<evidence type="ECO:0000256" key="1">
    <source>
        <dbReference type="SAM" id="SignalP"/>
    </source>
</evidence>
<reference evidence="2" key="1">
    <citation type="submission" date="2014-11" db="EMBL/GenBank/DDBJ databases">
        <authorList>
            <person name="Amaro Gonzalez C."/>
        </authorList>
    </citation>
    <scope>NUCLEOTIDE SEQUENCE</scope>
</reference>
<reference evidence="2" key="2">
    <citation type="journal article" date="2015" name="Fish Shellfish Immunol.">
        <title>Early steps in the European eel (Anguilla anguilla)-Vibrio vulnificus interaction in the gills: Role of the RtxA13 toxin.</title>
        <authorList>
            <person name="Callol A."/>
            <person name="Pajuelo D."/>
            <person name="Ebbesson L."/>
            <person name="Teles M."/>
            <person name="MacKenzie S."/>
            <person name="Amaro C."/>
        </authorList>
    </citation>
    <scope>NUCLEOTIDE SEQUENCE</scope>
</reference>
<evidence type="ECO:0000313" key="2">
    <source>
        <dbReference type="EMBL" id="JAH73343.1"/>
    </source>
</evidence>
<dbReference type="EMBL" id="GBXM01035234">
    <property type="protein sequence ID" value="JAH73343.1"/>
    <property type="molecule type" value="Transcribed_RNA"/>
</dbReference>
<feature type="signal peptide" evidence="1">
    <location>
        <begin position="1"/>
        <end position="22"/>
    </location>
</feature>
<protein>
    <submittedName>
        <fullName evidence="2">Uncharacterized protein</fullName>
    </submittedName>
</protein>
<proteinExistence type="predicted"/>
<accession>A0A0E9V804</accession>
<sequence>MFFQKTQFVLPLLNALCSVVFSTGEYMVIEIKTRNSCAPTGDKKCTDYS</sequence>
<feature type="chain" id="PRO_5002433750" evidence="1">
    <location>
        <begin position="23"/>
        <end position="49"/>
    </location>
</feature>